<organism evidence="2 3">
    <name type="scientific">Ancylobacter novellus</name>
    <name type="common">Thiobacillus novellus</name>
    <dbReference type="NCBI Taxonomy" id="921"/>
    <lineage>
        <taxon>Bacteria</taxon>
        <taxon>Pseudomonadati</taxon>
        <taxon>Pseudomonadota</taxon>
        <taxon>Alphaproteobacteria</taxon>
        <taxon>Hyphomicrobiales</taxon>
        <taxon>Xanthobacteraceae</taxon>
        <taxon>Ancylobacter</taxon>
    </lineage>
</organism>
<protein>
    <submittedName>
        <fullName evidence="2">Uncharacterized protein</fullName>
    </submittedName>
</protein>
<feature type="compositionally biased region" description="Low complexity" evidence="1">
    <location>
        <begin position="125"/>
        <end position="150"/>
    </location>
</feature>
<feature type="region of interest" description="Disordered" evidence="1">
    <location>
        <begin position="115"/>
        <end position="150"/>
    </location>
</feature>
<name>A0A2W5QV93_ANCNO</name>
<evidence type="ECO:0000313" key="3">
    <source>
        <dbReference type="Proteomes" id="UP000248887"/>
    </source>
</evidence>
<accession>A0A2W5QV93</accession>
<dbReference type="EMBL" id="QFQD01000030">
    <property type="protein sequence ID" value="PZQ82661.1"/>
    <property type="molecule type" value="Genomic_DNA"/>
</dbReference>
<feature type="compositionally biased region" description="Polar residues" evidence="1">
    <location>
        <begin position="115"/>
        <end position="124"/>
    </location>
</feature>
<reference evidence="2 3" key="1">
    <citation type="submission" date="2017-08" db="EMBL/GenBank/DDBJ databases">
        <title>Infants hospitalized years apart are colonized by the same room-sourced microbial strains.</title>
        <authorList>
            <person name="Brooks B."/>
            <person name="Olm M.R."/>
            <person name="Firek B.A."/>
            <person name="Baker R."/>
            <person name="Thomas B.C."/>
            <person name="Morowitz M.J."/>
            <person name="Banfield J.F."/>
        </authorList>
    </citation>
    <scope>NUCLEOTIDE SEQUENCE [LARGE SCALE GENOMIC DNA]</scope>
    <source>
        <strain evidence="2">S2_005_001_R2_27</strain>
    </source>
</reference>
<evidence type="ECO:0000313" key="2">
    <source>
        <dbReference type="EMBL" id="PZQ82661.1"/>
    </source>
</evidence>
<sequence length="150" mass="15786">MQKLTFERAVYWLDLGPGVRVEVLPFGTEVELRALDIPPQMRADLGSEDRAVRSLALIKAFGRGAIIGWEGVEVEGRADDAPWPEGTDALLSTSPHGRAFEAKYVIPALLAVQEKNASAPSPNGTSAAAATTVPPATTDATAASTAPKPH</sequence>
<comment type="caution">
    <text evidence="2">The sequence shown here is derived from an EMBL/GenBank/DDBJ whole genome shotgun (WGS) entry which is preliminary data.</text>
</comment>
<dbReference type="Proteomes" id="UP000248887">
    <property type="component" value="Unassembled WGS sequence"/>
</dbReference>
<dbReference type="AlphaFoldDB" id="A0A2W5QV93"/>
<evidence type="ECO:0000256" key="1">
    <source>
        <dbReference type="SAM" id="MobiDB-lite"/>
    </source>
</evidence>
<gene>
    <name evidence="2" type="ORF">DI549_10795</name>
</gene>
<proteinExistence type="predicted"/>